<dbReference type="EMBL" id="BAABFT010000009">
    <property type="protein sequence ID" value="GAA4329710.1"/>
    <property type="molecule type" value="Genomic_DNA"/>
</dbReference>
<keyword evidence="1" id="KW-0732">Signal</keyword>
<feature type="chain" id="PRO_5046729632" description="DUF3887 domain-containing protein" evidence="1">
    <location>
        <begin position="29"/>
        <end position="159"/>
    </location>
</feature>
<feature type="signal peptide" evidence="1">
    <location>
        <begin position="1"/>
        <end position="28"/>
    </location>
</feature>
<accession>A0ABP8GTF8</accession>
<proteinExistence type="predicted"/>
<evidence type="ECO:0000313" key="2">
    <source>
        <dbReference type="EMBL" id="GAA4329710.1"/>
    </source>
</evidence>
<evidence type="ECO:0000256" key="1">
    <source>
        <dbReference type="SAM" id="SignalP"/>
    </source>
</evidence>
<organism evidence="2 3">
    <name type="scientific">Mucilaginibacter gynuensis</name>
    <dbReference type="NCBI Taxonomy" id="1302236"/>
    <lineage>
        <taxon>Bacteria</taxon>
        <taxon>Pseudomonadati</taxon>
        <taxon>Bacteroidota</taxon>
        <taxon>Sphingobacteriia</taxon>
        <taxon>Sphingobacteriales</taxon>
        <taxon>Sphingobacteriaceae</taxon>
        <taxon>Mucilaginibacter</taxon>
    </lineage>
</organism>
<gene>
    <name evidence="2" type="ORF">GCM10023149_34540</name>
</gene>
<comment type="caution">
    <text evidence="2">The sequence shown here is derived from an EMBL/GenBank/DDBJ whole genome shotgun (WGS) entry which is preliminary data.</text>
</comment>
<dbReference type="Proteomes" id="UP001500582">
    <property type="component" value="Unassembled WGS sequence"/>
</dbReference>
<protein>
    <recommendedName>
        <fullName evidence="4">DUF3887 domain-containing protein</fullName>
    </recommendedName>
</protein>
<reference evidence="3" key="1">
    <citation type="journal article" date="2019" name="Int. J. Syst. Evol. Microbiol.">
        <title>The Global Catalogue of Microorganisms (GCM) 10K type strain sequencing project: providing services to taxonomists for standard genome sequencing and annotation.</title>
        <authorList>
            <consortium name="The Broad Institute Genomics Platform"/>
            <consortium name="The Broad Institute Genome Sequencing Center for Infectious Disease"/>
            <person name="Wu L."/>
            <person name="Ma J."/>
        </authorList>
    </citation>
    <scope>NUCLEOTIDE SEQUENCE [LARGE SCALE GENOMIC DNA]</scope>
    <source>
        <strain evidence="3">JCM 17705</strain>
    </source>
</reference>
<evidence type="ECO:0000313" key="3">
    <source>
        <dbReference type="Proteomes" id="UP001500582"/>
    </source>
</evidence>
<evidence type="ECO:0008006" key="4">
    <source>
        <dbReference type="Google" id="ProtNLM"/>
    </source>
</evidence>
<keyword evidence="3" id="KW-1185">Reference proteome</keyword>
<sequence>MPHNYFNMKKTALVLALFCFLLGGSAYAQTTADAAKPQGTVTGATTLIDKFFKAYGKESTNAAVMGLFKTNKLVDSTKLVDLVSKIDAERALLGDYHGKELIVQKKASGSLVLYSYLVKHEKQPVRFTFMFYKPKNEWMIYRLYFDDQVETELQDSAKL</sequence>
<name>A0ABP8GTF8_9SPHI</name>